<dbReference type="RefSeq" id="WP_011156624.1">
    <property type="nucleotide sequence ID" value="NZ_CP116810.1"/>
</dbReference>
<dbReference type="EMBL" id="CP116810">
    <property type="protein sequence ID" value="WCL91192.1"/>
    <property type="molecule type" value="Genomic_DNA"/>
</dbReference>
<gene>
    <name evidence="1" type="ordered locus">RPA1060</name>
    <name evidence="2" type="ORF">TX73_005450</name>
</gene>
<name>Q6NAX0_RHOPA</name>
<dbReference type="STRING" id="258594.RPA1060"/>
<dbReference type="AlphaFoldDB" id="Q6NAX0"/>
<evidence type="ECO:0000313" key="2">
    <source>
        <dbReference type="EMBL" id="WCL91192.1"/>
    </source>
</evidence>
<dbReference type="GeneID" id="66892080"/>
<evidence type="ECO:0000313" key="1">
    <source>
        <dbReference type="EMBL" id="CAE26503.1"/>
    </source>
</evidence>
<dbReference type="HOGENOM" id="CLU_135506_1_0_5"/>
<dbReference type="EMBL" id="BX572596">
    <property type="protein sequence ID" value="CAE26503.1"/>
    <property type="molecule type" value="Genomic_DNA"/>
</dbReference>
<evidence type="ECO:0000313" key="3">
    <source>
        <dbReference type="Proteomes" id="UP000001426"/>
    </source>
</evidence>
<protein>
    <submittedName>
        <fullName evidence="1">Uncharacterized protein</fullName>
    </submittedName>
</protein>
<dbReference type="Proteomes" id="UP000001426">
    <property type="component" value="Chromosome"/>
</dbReference>
<sequence>MNSPLDVKDLIDLGRDPVVVFNPPSIGTPDRIERYHAALEWLIGRERPFVLVTRADGDEASESHEDRKSRAVWFKNNLMALAQVCRGFVYVEQDEARRAAWQVRAEGMAKTFPVPMIIAGDMEAAITQALDLVKASRDPAPGGSPHA</sequence>
<dbReference type="KEGG" id="rpa:TX73_005450"/>
<reference evidence="1 3" key="2">
    <citation type="journal article" date="2004" name="Nat. Biotechnol.">
        <title>Complete genome sequence of the metabolically versatile photosynthetic bacterium Rhodopseudomonas palustris.</title>
        <authorList>
            <person name="Larimer F.W."/>
            <person name="Chain P."/>
            <person name="Hauser L."/>
            <person name="Lamerdin J."/>
            <person name="Malfatti S."/>
            <person name="Do L."/>
            <person name="Land M.L."/>
            <person name="Pelletier D.A."/>
            <person name="Beatty J.T."/>
            <person name="Lang A.S."/>
            <person name="Tabita F.R."/>
            <person name="Gibson J.L."/>
            <person name="Hanson T.E."/>
            <person name="Bobst C."/>
            <person name="Torres J.L."/>
            <person name="Peres C."/>
            <person name="Harrison F.H."/>
            <person name="Gibson J."/>
            <person name="Harwood C.S."/>
        </authorList>
    </citation>
    <scope>NUCLEOTIDE SEQUENCE [LARGE SCALE GENOMIC DNA]</scope>
    <source>
        <strain evidence="3">ATCC BAA-98 / CGA009</strain>
        <strain evidence="1">CGA009</strain>
    </source>
</reference>
<reference evidence="2" key="1">
    <citation type="submission" date="2003-07" db="EMBL/GenBank/DDBJ databases">
        <authorList>
            <consortium name="Rhodopseudomonas genome consortium"/>
            <person name="Larimer F."/>
            <person name="Harwood C."/>
        </authorList>
    </citation>
    <scope>NUCLEOTIDE SEQUENCE</scope>
    <source>
        <strain evidence="2">CGA009</strain>
    </source>
</reference>
<proteinExistence type="predicted"/>
<accession>Q6NAX0</accession>
<reference evidence="2" key="3">
    <citation type="submission" date="2022-12" db="EMBL/GenBank/DDBJ databases">
        <title>Complete genome sequence of Rhodopseudomonas palustris CGA0092 and corrections to the R. palustris CGA009 genome sequence.</title>
        <authorList>
            <person name="Mazny B.R."/>
            <person name="Sheff O.F."/>
            <person name="LaSarre B."/>
            <person name="McKinlay A."/>
            <person name="McKinlay J.B."/>
        </authorList>
    </citation>
    <scope>NUCLEOTIDE SEQUENCE</scope>
    <source>
        <strain evidence="2">CGA009</strain>
    </source>
</reference>
<keyword evidence="3" id="KW-1185">Reference proteome</keyword>
<organism evidence="1">
    <name type="scientific">Rhodopseudomonas palustris (strain ATCC BAA-98 / CGA009)</name>
    <dbReference type="NCBI Taxonomy" id="258594"/>
    <lineage>
        <taxon>Bacteria</taxon>
        <taxon>Pseudomonadati</taxon>
        <taxon>Pseudomonadota</taxon>
        <taxon>Alphaproteobacteria</taxon>
        <taxon>Hyphomicrobiales</taxon>
        <taxon>Nitrobacteraceae</taxon>
        <taxon>Rhodopseudomonas</taxon>
    </lineage>
</organism>